<keyword evidence="4" id="KW-1185">Reference proteome</keyword>
<dbReference type="Pfam" id="PF02517">
    <property type="entry name" value="Rce1-like"/>
    <property type="match status" value="1"/>
</dbReference>
<dbReference type="PANTHER" id="PTHR36435:SF1">
    <property type="entry name" value="CAAX AMINO TERMINAL PROTEASE FAMILY PROTEIN"/>
    <property type="match status" value="1"/>
</dbReference>
<keyword evidence="1" id="KW-0472">Membrane</keyword>
<reference evidence="3 4" key="1">
    <citation type="submission" date="2021-12" db="EMBL/GenBank/DDBJ databases">
        <title>Genome sequencing of bacteria with rrn-lacking chromosome and rrn-plasmid.</title>
        <authorList>
            <person name="Anda M."/>
            <person name="Iwasaki W."/>
        </authorList>
    </citation>
    <scope>NUCLEOTIDE SEQUENCE [LARGE SCALE GENOMIC DNA]</scope>
    <source>
        <strain evidence="3 4">DSM 100852</strain>
    </source>
</reference>
<sequence>MTESDKNNAMGEEIAQHTAIISLLFFIVAGIFLIGPMLGSLLSLPFLGFDITALTSFVQNLGGDPSQRTAAIAFQGGTAIGAFFVAPWLWLKLVKRRNPSVYFSGGKVLPLAMFLAVALSFSMMIFNSGLIEWNKGLEFPAFMKGFEEWARNAENQADALSSFMTNFDSFGQFLVGLIVIAGLAGICEEFLFRGVLQTEIQERSGNIHVAVWVSAFLFSAIHFQFFGFFPRLVLGVVFGYLYAYSGSLWYPVFAHFLNNAFVVCSAYILGKNTSELSNVTESTPWYLVVLGLIGTVALMVWFKSLFPKKKTA</sequence>
<protein>
    <recommendedName>
        <fullName evidence="2">CAAX prenyl protease 2/Lysostaphin resistance protein A-like domain-containing protein</fullName>
    </recommendedName>
</protein>
<gene>
    <name evidence="3" type="ORF">FUAX_06210</name>
</gene>
<dbReference type="KEGG" id="fax:FUAX_06210"/>
<dbReference type="PANTHER" id="PTHR36435">
    <property type="entry name" value="SLR1288 PROTEIN"/>
    <property type="match status" value="1"/>
</dbReference>
<feature type="transmembrane region" description="Helical" evidence="1">
    <location>
        <begin position="252"/>
        <end position="270"/>
    </location>
</feature>
<dbReference type="GO" id="GO:0080120">
    <property type="term" value="P:CAAX-box protein maturation"/>
    <property type="evidence" value="ECO:0007669"/>
    <property type="project" value="UniProtKB-ARBA"/>
</dbReference>
<dbReference type="InterPro" id="IPR003675">
    <property type="entry name" value="Rce1/LyrA-like_dom"/>
</dbReference>
<feature type="transmembrane region" description="Helical" evidence="1">
    <location>
        <begin position="285"/>
        <end position="306"/>
    </location>
</feature>
<dbReference type="EMBL" id="AP025314">
    <property type="protein sequence ID" value="BDD08189.1"/>
    <property type="molecule type" value="Genomic_DNA"/>
</dbReference>
<proteinExistence type="predicted"/>
<dbReference type="Proteomes" id="UP001348817">
    <property type="component" value="Chromosome"/>
</dbReference>
<dbReference type="AlphaFoldDB" id="A0AAU9C895"/>
<evidence type="ECO:0000259" key="2">
    <source>
        <dbReference type="Pfam" id="PF02517"/>
    </source>
</evidence>
<evidence type="ECO:0000313" key="3">
    <source>
        <dbReference type="EMBL" id="BDD08189.1"/>
    </source>
</evidence>
<dbReference type="InterPro" id="IPR052710">
    <property type="entry name" value="CAAX_protease"/>
</dbReference>
<organism evidence="3 4">
    <name type="scientific">Fulvitalea axinellae</name>
    <dbReference type="NCBI Taxonomy" id="1182444"/>
    <lineage>
        <taxon>Bacteria</taxon>
        <taxon>Pseudomonadati</taxon>
        <taxon>Bacteroidota</taxon>
        <taxon>Cytophagia</taxon>
        <taxon>Cytophagales</taxon>
        <taxon>Persicobacteraceae</taxon>
        <taxon>Fulvitalea</taxon>
    </lineage>
</organism>
<dbReference type="GO" id="GO:0004175">
    <property type="term" value="F:endopeptidase activity"/>
    <property type="evidence" value="ECO:0007669"/>
    <property type="project" value="UniProtKB-ARBA"/>
</dbReference>
<feature type="transmembrane region" description="Helical" evidence="1">
    <location>
        <begin position="170"/>
        <end position="192"/>
    </location>
</feature>
<feature type="transmembrane region" description="Helical" evidence="1">
    <location>
        <begin position="70"/>
        <end position="91"/>
    </location>
</feature>
<feature type="transmembrane region" description="Helical" evidence="1">
    <location>
        <begin position="14"/>
        <end position="34"/>
    </location>
</feature>
<keyword evidence="1" id="KW-0812">Transmembrane</keyword>
<feature type="transmembrane region" description="Helical" evidence="1">
    <location>
        <begin position="204"/>
        <end position="222"/>
    </location>
</feature>
<feature type="domain" description="CAAX prenyl protease 2/Lysostaphin resistance protein A-like" evidence="2">
    <location>
        <begin position="172"/>
        <end position="261"/>
    </location>
</feature>
<keyword evidence="1" id="KW-1133">Transmembrane helix</keyword>
<accession>A0AAU9C895</accession>
<name>A0AAU9C895_9BACT</name>
<dbReference type="RefSeq" id="WP_338393466.1">
    <property type="nucleotide sequence ID" value="NZ_AP025314.1"/>
</dbReference>
<evidence type="ECO:0000256" key="1">
    <source>
        <dbReference type="SAM" id="Phobius"/>
    </source>
</evidence>
<feature type="transmembrane region" description="Helical" evidence="1">
    <location>
        <begin position="111"/>
        <end position="131"/>
    </location>
</feature>
<evidence type="ECO:0000313" key="4">
    <source>
        <dbReference type="Proteomes" id="UP001348817"/>
    </source>
</evidence>